<evidence type="ECO:0000313" key="9">
    <source>
        <dbReference type="Proteomes" id="UP001275440"/>
    </source>
</evidence>
<dbReference type="InterPro" id="IPR036291">
    <property type="entry name" value="NAD(P)-bd_dom_sf"/>
</dbReference>
<feature type="compositionally biased region" description="Basic residues" evidence="6">
    <location>
        <begin position="25"/>
        <end position="52"/>
    </location>
</feature>
<keyword evidence="5" id="KW-0560">Oxidoreductase</keyword>
<comment type="similarity">
    <text evidence="2">Belongs to the zinc-containing alcohol dehydrogenase family.</text>
</comment>
<accession>A0ABU3WWW8</accession>
<proteinExistence type="inferred from homology"/>
<evidence type="ECO:0000256" key="3">
    <source>
        <dbReference type="ARBA" id="ARBA00022723"/>
    </source>
</evidence>
<dbReference type="SUPFAM" id="SSF51735">
    <property type="entry name" value="NAD(P)-binding Rossmann-fold domains"/>
    <property type="match status" value="1"/>
</dbReference>
<feature type="compositionally biased region" description="Basic and acidic residues" evidence="6">
    <location>
        <begin position="1"/>
        <end position="23"/>
    </location>
</feature>
<evidence type="ECO:0000259" key="7">
    <source>
        <dbReference type="Pfam" id="PF00107"/>
    </source>
</evidence>
<dbReference type="Pfam" id="PF00107">
    <property type="entry name" value="ADH_zinc_N"/>
    <property type="match status" value="1"/>
</dbReference>
<feature type="region of interest" description="Disordered" evidence="6">
    <location>
        <begin position="1"/>
        <end position="52"/>
    </location>
</feature>
<evidence type="ECO:0000313" key="8">
    <source>
        <dbReference type="EMBL" id="MDV2478501.1"/>
    </source>
</evidence>
<keyword evidence="4" id="KW-0862">Zinc</keyword>
<comment type="cofactor">
    <cofactor evidence="1">
        <name>Zn(2+)</name>
        <dbReference type="ChEBI" id="CHEBI:29105"/>
    </cofactor>
</comment>
<feature type="domain" description="Alcohol dehydrogenase-like C-terminal" evidence="7">
    <location>
        <begin position="29"/>
        <end position="140"/>
    </location>
</feature>
<organism evidence="8 9">
    <name type="scientific">Rhodococcus zopfii</name>
    <dbReference type="NCBI Taxonomy" id="43772"/>
    <lineage>
        <taxon>Bacteria</taxon>
        <taxon>Bacillati</taxon>
        <taxon>Actinomycetota</taxon>
        <taxon>Actinomycetes</taxon>
        <taxon>Mycobacteriales</taxon>
        <taxon>Nocardiaceae</taxon>
        <taxon>Rhodococcus</taxon>
    </lineage>
</organism>
<reference evidence="8 9" key="1">
    <citation type="submission" date="2019-10" db="EMBL/GenBank/DDBJ databases">
        <title>Draft Genome Assembly of Rhodococcus zopfii DSM44189.</title>
        <authorList>
            <person name="Sutton J.M."/>
            <person name="Akob D.M."/>
            <person name="Bushman T.J."/>
        </authorList>
    </citation>
    <scope>NUCLEOTIDE SEQUENCE [LARGE SCALE GENOMIC DNA]</scope>
    <source>
        <strain evidence="8 9">DSM 44189</strain>
    </source>
</reference>
<name>A0ABU3WWW8_9NOCA</name>
<dbReference type="Gene3D" id="3.90.180.10">
    <property type="entry name" value="Medium-chain alcohol dehydrogenases, catalytic domain"/>
    <property type="match status" value="1"/>
</dbReference>
<evidence type="ECO:0000256" key="5">
    <source>
        <dbReference type="ARBA" id="ARBA00023002"/>
    </source>
</evidence>
<dbReference type="PANTHER" id="PTHR43350:SF19">
    <property type="entry name" value="D-GULOSIDE 3-DEHYDROGENASE"/>
    <property type="match status" value="1"/>
</dbReference>
<dbReference type="Proteomes" id="UP001275440">
    <property type="component" value="Unassembled WGS sequence"/>
</dbReference>
<evidence type="ECO:0000256" key="4">
    <source>
        <dbReference type="ARBA" id="ARBA00022833"/>
    </source>
</evidence>
<sequence length="192" mass="20927">MRFVADDERPAATRCAADDEPRPGTRIRHGRAGRARHIGRRRVARSRTWRRPPRIARSYTNGQGADAAIVTGGATTGEHIAEVFSAIRKAGTCVVTGLGKMTDVGIPISPMELVLYQKRLQGSLFGASTPTADIPWTIDLYTSGKLKLDELTTTTYKLEDIAQGFADMHEGRNLRGVVVSDAERSVPELPCP</sequence>
<evidence type="ECO:0000256" key="1">
    <source>
        <dbReference type="ARBA" id="ARBA00001947"/>
    </source>
</evidence>
<evidence type="ECO:0000256" key="6">
    <source>
        <dbReference type="SAM" id="MobiDB-lite"/>
    </source>
</evidence>
<dbReference type="PANTHER" id="PTHR43350">
    <property type="entry name" value="NAD-DEPENDENT ALCOHOL DEHYDROGENASE"/>
    <property type="match status" value="1"/>
</dbReference>
<gene>
    <name evidence="8" type="ORF">F8M49_29395</name>
</gene>
<dbReference type="Gene3D" id="3.40.50.720">
    <property type="entry name" value="NAD(P)-binding Rossmann-like Domain"/>
    <property type="match status" value="1"/>
</dbReference>
<keyword evidence="9" id="KW-1185">Reference proteome</keyword>
<evidence type="ECO:0000256" key="2">
    <source>
        <dbReference type="ARBA" id="ARBA00008072"/>
    </source>
</evidence>
<protein>
    <submittedName>
        <fullName evidence="8">Zinc-binding dehydrogenase</fullName>
    </submittedName>
</protein>
<dbReference type="EMBL" id="WBMO01000005">
    <property type="protein sequence ID" value="MDV2478501.1"/>
    <property type="molecule type" value="Genomic_DNA"/>
</dbReference>
<dbReference type="InterPro" id="IPR013149">
    <property type="entry name" value="ADH-like_C"/>
</dbReference>
<keyword evidence="3" id="KW-0479">Metal-binding</keyword>
<comment type="caution">
    <text evidence="8">The sequence shown here is derived from an EMBL/GenBank/DDBJ whole genome shotgun (WGS) entry which is preliminary data.</text>
</comment>